<dbReference type="Gene3D" id="1.10.10.60">
    <property type="entry name" value="Homeodomain-like"/>
    <property type="match status" value="2"/>
</dbReference>
<keyword evidence="1" id="KW-0805">Transcription regulation</keyword>
<dbReference type="SUPFAM" id="SSF46689">
    <property type="entry name" value="Homeodomain-like"/>
    <property type="match status" value="2"/>
</dbReference>
<keyword evidence="3" id="KW-0804">Transcription</keyword>
<evidence type="ECO:0000313" key="7">
    <source>
        <dbReference type="Proteomes" id="UP000234789"/>
    </source>
</evidence>
<dbReference type="AlphaFoldDB" id="A0A2N5N9Y7"/>
<evidence type="ECO:0000256" key="3">
    <source>
        <dbReference type="ARBA" id="ARBA00023163"/>
    </source>
</evidence>
<feature type="transmembrane region" description="Helical" evidence="4">
    <location>
        <begin position="12"/>
        <end position="35"/>
    </location>
</feature>
<dbReference type="PROSITE" id="PS00041">
    <property type="entry name" value="HTH_ARAC_FAMILY_1"/>
    <property type="match status" value="1"/>
</dbReference>
<keyword evidence="4" id="KW-0812">Transmembrane</keyword>
<keyword evidence="2" id="KW-0238">DNA-binding</keyword>
<dbReference type="PROSITE" id="PS01124">
    <property type="entry name" value="HTH_ARAC_FAMILY_2"/>
    <property type="match status" value="1"/>
</dbReference>
<dbReference type="SMART" id="SM00342">
    <property type="entry name" value="HTH_ARAC"/>
    <property type="match status" value="1"/>
</dbReference>
<dbReference type="GO" id="GO:0003700">
    <property type="term" value="F:DNA-binding transcription factor activity"/>
    <property type="evidence" value="ECO:0007669"/>
    <property type="project" value="InterPro"/>
</dbReference>
<sequence length="754" mass="85257">MTIRFRQGKTFYRIFLPILVLGVALASGLGSYIYMTTTHSVIDRLAAGKLSFVSQSKNTLEQSIRTIEYAFTTYSTTSSFREAVSQPISEQSFQEFRSVNSQLNYIATMGMDGAEYTLISLQQRWQIASGKLTQLSDEELRRLQDDYIGGRRTGLFWMPTQDGLRLVHTLPAFSIAKTAVALSDLPKASLDRMLATREDSPLLILNSEGTPLYEPRPLGLDAAAVRLLAGEAAKGTSGVVTLTDSSGRRTQAAYVRSDYNSWVYATPLRPQETAQALRPALYGLILMGALIAGLIVVVAYFIAYYFANSIRRIQVRLPRSAGAQAADAPAKDEIDWIVRSIDHLLVEKQSLESLLETELPKLETQLLLNLFRGRMEADELAHQLRRFGYRLSPECRYAVMLIQLDSYGSRGAADKDMLLLAASRLVEELVPRERRLLPIVLNEGTQATVFTFDGWTDEEIQRCLQQAAKQAIVGARERLGVSISVGFSRIYRDLAGGSREAVEMGKQALHQRLHLGKESIIFYEDVAEVVSGPVLLRYPAQLENILFDAIRLGDEQAAAAALYPFLAEWMKTSKNSTDFEVMLVRFVHDLIQLEQLLGIQVLLAPDNESLYQRVLQIRNPEEIERILMEGAVLPMARSMKQKTNEQFRSLSDRIAAIVRSEYDRELSLESIADRLHYNPNYLSSIFRKEYGITFSEFLMNYRLETAKKWLAETELPVKEIAERLQYQNPQNFIRSFRKKENMTPGAYRKERRGA</sequence>
<dbReference type="Proteomes" id="UP000234789">
    <property type="component" value="Unassembled WGS sequence"/>
</dbReference>
<accession>A0A2N5N9Y7</accession>
<dbReference type="InterPro" id="IPR018060">
    <property type="entry name" value="HTH_AraC"/>
</dbReference>
<feature type="transmembrane region" description="Helical" evidence="4">
    <location>
        <begin position="280"/>
        <end position="307"/>
    </location>
</feature>
<evidence type="ECO:0000256" key="4">
    <source>
        <dbReference type="SAM" id="Phobius"/>
    </source>
</evidence>
<protein>
    <submittedName>
        <fullName evidence="6">Two-component response regulator yesN</fullName>
    </submittedName>
</protein>
<proteinExistence type="predicted"/>
<organism evidence="6 7">
    <name type="scientific">Paenibacillus pasadenensis</name>
    <dbReference type="NCBI Taxonomy" id="217090"/>
    <lineage>
        <taxon>Bacteria</taxon>
        <taxon>Bacillati</taxon>
        <taxon>Bacillota</taxon>
        <taxon>Bacilli</taxon>
        <taxon>Bacillales</taxon>
        <taxon>Paenibacillaceae</taxon>
        <taxon>Paenibacillus</taxon>
    </lineage>
</organism>
<reference evidence="6 7" key="1">
    <citation type="submission" date="2017-05" db="EMBL/GenBank/DDBJ databases">
        <title>Functional genome analysis of Paenibacillus pasadenensis strain R16: insights on endophytic life style and antifungal activity.</title>
        <authorList>
            <person name="Passera A."/>
            <person name="Marcolungo L."/>
            <person name="Casati P."/>
            <person name="Brasca M."/>
            <person name="Quaglino F."/>
            <person name="Delledonne M."/>
        </authorList>
    </citation>
    <scope>NUCLEOTIDE SEQUENCE [LARGE SCALE GENOMIC DNA]</scope>
    <source>
        <strain evidence="6 7">R16</strain>
    </source>
</reference>
<evidence type="ECO:0000256" key="1">
    <source>
        <dbReference type="ARBA" id="ARBA00023015"/>
    </source>
</evidence>
<keyword evidence="4" id="KW-0472">Membrane</keyword>
<evidence type="ECO:0000259" key="5">
    <source>
        <dbReference type="PROSITE" id="PS01124"/>
    </source>
</evidence>
<dbReference type="GO" id="GO:0043565">
    <property type="term" value="F:sequence-specific DNA binding"/>
    <property type="evidence" value="ECO:0007669"/>
    <property type="project" value="InterPro"/>
</dbReference>
<keyword evidence="7" id="KW-1185">Reference proteome</keyword>
<keyword evidence="4" id="KW-1133">Transmembrane helix</keyword>
<gene>
    <name evidence="6" type="ORF">B8V81_1324</name>
</gene>
<dbReference type="InterPro" id="IPR018062">
    <property type="entry name" value="HTH_AraC-typ_CS"/>
</dbReference>
<name>A0A2N5N9Y7_9BACL</name>
<feature type="domain" description="HTH araC/xylS-type" evidence="5">
    <location>
        <begin position="652"/>
        <end position="750"/>
    </location>
</feature>
<dbReference type="EMBL" id="NFEZ01000003">
    <property type="protein sequence ID" value="PLT47100.1"/>
    <property type="molecule type" value="Genomic_DNA"/>
</dbReference>
<evidence type="ECO:0000313" key="6">
    <source>
        <dbReference type="EMBL" id="PLT47100.1"/>
    </source>
</evidence>
<dbReference type="InterPro" id="IPR009057">
    <property type="entry name" value="Homeodomain-like_sf"/>
</dbReference>
<dbReference type="PANTHER" id="PTHR43280:SF10">
    <property type="entry name" value="REGULATORY PROTEIN POCR"/>
    <property type="match status" value="1"/>
</dbReference>
<comment type="caution">
    <text evidence="6">The sequence shown here is derived from an EMBL/GenBank/DDBJ whole genome shotgun (WGS) entry which is preliminary data.</text>
</comment>
<dbReference type="PANTHER" id="PTHR43280">
    <property type="entry name" value="ARAC-FAMILY TRANSCRIPTIONAL REGULATOR"/>
    <property type="match status" value="1"/>
</dbReference>
<evidence type="ECO:0000256" key="2">
    <source>
        <dbReference type="ARBA" id="ARBA00023125"/>
    </source>
</evidence>
<dbReference type="RefSeq" id="WP_101808003.1">
    <property type="nucleotide sequence ID" value="NZ_NFEZ01000003.1"/>
</dbReference>
<dbReference type="Pfam" id="PF12833">
    <property type="entry name" value="HTH_18"/>
    <property type="match status" value="1"/>
</dbReference>
<dbReference type="CDD" id="cd18774">
    <property type="entry name" value="PDC2_HK_sensor"/>
    <property type="match status" value="1"/>
</dbReference>